<gene>
    <name evidence="1" type="ORF">BpHYR1_017910</name>
</gene>
<accession>A0A3M7SWU1</accession>
<sequence length="100" mass="11821">MIQLYQNLILAYAKGKMLFIFSLTETNPNNILIFLYVQFEKNIPLVYLDLFLSGSHKNFSHTKHLSQIFGYFLLTNHCPDCKLIELYLNIENCIHFYLVI</sequence>
<protein>
    <submittedName>
        <fullName evidence="1">Uncharacterized protein</fullName>
    </submittedName>
</protein>
<evidence type="ECO:0000313" key="1">
    <source>
        <dbReference type="EMBL" id="RNA40301.1"/>
    </source>
</evidence>
<dbReference type="Proteomes" id="UP000276133">
    <property type="component" value="Unassembled WGS sequence"/>
</dbReference>
<organism evidence="1 2">
    <name type="scientific">Brachionus plicatilis</name>
    <name type="common">Marine rotifer</name>
    <name type="synonym">Brachionus muelleri</name>
    <dbReference type="NCBI Taxonomy" id="10195"/>
    <lineage>
        <taxon>Eukaryota</taxon>
        <taxon>Metazoa</taxon>
        <taxon>Spiralia</taxon>
        <taxon>Gnathifera</taxon>
        <taxon>Rotifera</taxon>
        <taxon>Eurotatoria</taxon>
        <taxon>Monogononta</taxon>
        <taxon>Pseudotrocha</taxon>
        <taxon>Ploima</taxon>
        <taxon>Brachionidae</taxon>
        <taxon>Brachionus</taxon>
    </lineage>
</organism>
<keyword evidence="2" id="KW-1185">Reference proteome</keyword>
<dbReference type="AlphaFoldDB" id="A0A3M7SWU1"/>
<comment type="caution">
    <text evidence="1">The sequence shown here is derived from an EMBL/GenBank/DDBJ whole genome shotgun (WGS) entry which is preliminary data.</text>
</comment>
<proteinExistence type="predicted"/>
<dbReference type="EMBL" id="REGN01000654">
    <property type="protein sequence ID" value="RNA40301.1"/>
    <property type="molecule type" value="Genomic_DNA"/>
</dbReference>
<evidence type="ECO:0000313" key="2">
    <source>
        <dbReference type="Proteomes" id="UP000276133"/>
    </source>
</evidence>
<reference evidence="1 2" key="1">
    <citation type="journal article" date="2018" name="Sci. Rep.">
        <title>Genomic signatures of local adaptation to the degree of environmental predictability in rotifers.</title>
        <authorList>
            <person name="Franch-Gras L."/>
            <person name="Hahn C."/>
            <person name="Garcia-Roger E.M."/>
            <person name="Carmona M.J."/>
            <person name="Serra M."/>
            <person name="Gomez A."/>
        </authorList>
    </citation>
    <scope>NUCLEOTIDE SEQUENCE [LARGE SCALE GENOMIC DNA]</scope>
    <source>
        <strain evidence="1">HYR1</strain>
    </source>
</reference>
<name>A0A3M7SWU1_BRAPC</name>